<dbReference type="AlphaFoldDB" id="C7P9N9"/>
<evidence type="ECO:0000313" key="2">
    <source>
        <dbReference type="EMBL" id="ACV25396.1"/>
    </source>
</evidence>
<keyword evidence="1" id="KW-0812">Transmembrane</keyword>
<protein>
    <submittedName>
        <fullName evidence="2">Uncharacterized protein</fullName>
    </submittedName>
</protein>
<feature type="transmembrane region" description="Helical" evidence="1">
    <location>
        <begin position="84"/>
        <end position="105"/>
    </location>
</feature>
<geneLocation type="plasmid" evidence="2 3">
    <name>pMEFER01</name>
</geneLocation>
<dbReference type="GeneID" id="8366301"/>
<keyword evidence="1" id="KW-0472">Membrane</keyword>
<dbReference type="EMBL" id="CP001697">
    <property type="protein sequence ID" value="ACV25396.1"/>
    <property type="molecule type" value="Genomic_DNA"/>
</dbReference>
<dbReference type="HOGENOM" id="CLU_2177905_0_0_2"/>
<proteinExistence type="predicted"/>
<accession>C7P9N9</accession>
<sequence length="109" mass="12020">MVIQQIIASILTFLLCFAYKNQIEQIGHILDINNDVLAWGVPTFIILLCVWKIASRDWGLGDAVAVIILSILIMLYYTQDVGRIILEVSKIMLGIGAGVIIGYLAKGDD</sequence>
<dbReference type="eggNOG" id="arCOG07167">
    <property type="taxonomic scope" value="Archaea"/>
</dbReference>
<feature type="transmembrane region" description="Helical" evidence="1">
    <location>
        <begin position="36"/>
        <end position="53"/>
    </location>
</feature>
<evidence type="ECO:0000256" key="1">
    <source>
        <dbReference type="SAM" id="Phobius"/>
    </source>
</evidence>
<name>C7P9N9_METFA</name>
<dbReference type="Proteomes" id="UP000001495">
    <property type="component" value="Plasmid pMEFER01"/>
</dbReference>
<dbReference type="KEGG" id="mfe:Mefer_1593"/>
<dbReference type="RefSeq" id="WP_012795040.1">
    <property type="nucleotide sequence ID" value="NC_013157.1"/>
</dbReference>
<keyword evidence="1" id="KW-1133">Transmembrane helix</keyword>
<feature type="transmembrane region" description="Helical" evidence="1">
    <location>
        <begin position="60"/>
        <end position="78"/>
    </location>
</feature>
<reference evidence="2" key="1">
    <citation type="submission" date="2009-08" db="EMBL/GenBank/DDBJ databases">
        <title>Complete sequence of plasmid of Methanocaldococcus fervens AG86.</title>
        <authorList>
            <consortium name="US DOE Joint Genome Institute"/>
            <person name="Lucas S."/>
            <person name="Copeland A."/>
            <person name="Lapidus A."/>
            <person name="Glavina del Rio T."/>
            <person name="Tice H."/>
            <person name="Bruce D."/>
            <person name="Goodwin L."/>
            <person name="Pitluck S."/>
            <person name="Chertkov O."/>
            <person name="Detter J.C."/>
            <person name="Han C."/>
            <person name="Tapia R."/>
            <person name="Larimer F."/>
            <person name="Land M."/>
            <person name="Hauser L."/>
            <person name="Kyrpides N."/>
            <person name="Ovchinnikova G."/>
            <person name="Lupa-Sieprawska M."/>
            <person name="Whitman W.B."/>
        </authorList>
    </citation>
    <scope>NUCLEOTIDE SEQUENCE [LARGE SCALE GENOMIC DNA]</scope>
    <source>
        <strain evidence="2">AG86</strain>
        <plasmid evidence="2">pMEFER01</plasmid>
    </source>
</reference>
<keyword evidence="3" id="KW-1185">Reference proteome</keyword>
<evidence type="ECO:0000313" key="3">
    <source>
        <dbReference type="Proteomes" id="UP000001495"/>
    </source>
</evidence>
<organism evidence="2 3">
    <name type="scientific">Methanocaldococcus fervens (strain DSM 4213 / JCM 15782 / AG86)</name>
    <name type="common">Methanococcus fervens</name>
    <dbReference type="NCBI Taxonomy" id="573064"/>
    <lineage>
        <taxon>Archaea</taxon>
        <taxon>Methanobacteriati</taxon>
        <taxon>Methanobacteriota</taxon>
        <taxon>Methanomada group</taxon>
        <taxon>Methanococci</taxon>
        <taxon>Methanococcales</taxon>
        <taxon>Methanocaldococcaceae</taxon>
        <taxon>Methanocaldococcus</taxon>
    </lineage>
</organism>
<keyword evidence="2" id="KW-0614">Plasmid</keyword>
<gene>
    <name evidence="2" type="ORF">Mefer_1593</name>
</gene>